<keyword evidence="1" id="KW-0175">Coiled coil</keyword>
<gene>
    <name evidence="2" type="ORF">GO755_04475</name>
</gene>
<dbReference type="RefSeq" id="WP_157583506.1">
    <property type="nucleotide sequence ID" value="NZ_WPIN01000002.1"/>
</dbReference>
<dbReference type="Pfam" id="PF09669">
    <property type="entry name" value="Phage_pRha"/>
    <property type="match status" value="1"/>
</dbReference>
<reference evidence="2 3" key="1">
    <citation type="submission" date="2019-12" db="EMBL/GenBank/DDBJ databases">
        <title>Spirosoma sp. HMF4905 genome sequencing and assembly.</title>
        <authorList>
            <person name="Kang H."/>
            <person name="Cha I."/>
            <person name="Kim H."/>
            <person name="Joh K."/>
        </authorList>
    </citation>
    <scope>NUCLEOTIDE SEQUENCE [LARGE SCALE GENOMIC DNA]</scope>
    <source>
        <strain evidence="2 3">HMF4905</strain>
    </source>
</reference>
<evidence type="ECO:0000256" key="1">
    <source>
        <dbReference type="SAM" id="Coils"/>
    </source>
</evidence>
<evidence type="ECO:0000313" key="2">
    <source>
        <dbReference type="EMBL" id="MVM29277.1"/>
    </source>
</evidence>
<keyword evidence="3" id="KW-1185">Reference proteome</keyword>
<evidence type="ECO:0008006" key="4">
    <source>
        <dbReference type="Google" id="ProtNLM"/>
    </source>
</evidence>
<dbReference type="InterPro" id="IPR014054">
    <property type="entry name" value="Phage_regulatory_Rha"/>
</dbReference>
<name>A0A7K1S637_9BACT</name>
<dbReference type="EMBL" id="WPIN01000002">
    <property type="protein sequence ID" value="MVM29277.1"/>
    <property type="molecule type" value="Genomic_DNA"/>
</dbReference>
<protein>
    <recommendedName>
        <fullName evidence="4">Rha family transcriptional regulator</fullName>
    </recommendedName>
</protein>
<sequence>MSYNLTTLQRFGPITASILTCLSRLLLTNAALVGYTEMEPTTQLIPVRTSGEMLTVSSVDFASGLGIQHRSLLETIRSHQRAIEAEFGRVTFETQPFQTGGGVQNKVIAHLTEDQALFIGTLSRNSQRVVAFKATLVRSFSEARRQLREVAQPLYLQQQEQRLASLEQQLSQMIESQQQAARSLLELPRSSEPLPVETTRMKIQRIVNNYCRAKGVGQQEVWRKVYDRLYYLYHVSIRSYKRSDRESWLDVADRSGHMEKLYAIVSAELTYTED</sequence>
<evidence type="ECO:0000313" key="3">
    <source>
        <dbReference type="Proteomes" id="UP000436006"/>
    </source>
</evidence>
<organism evidence="2 3">
    <name type="scientific">Spirosoma arboris</name>
    <dbReference type="NCBI Taxonomy" id="2682092"/>
    <lineage>
        <taxon>Bacteria</taxon>
        <taxon>Pseudomonadati</taxon>
        <taxon>Bacteroidota</taxon>
        <taxon>Cytophagia</taxon>
        <taxon>Cytophagales</taxon>
        <taxon>Cytophagaceae</taxon>
        <taxon>Spirosoma</taxon>
    </lineage>
</organism>
<feature type="coiled-coil region" evidence="1">
    <location>
        <begin position="156"/>
        <end position="183"/>
    </location>
</feature>
<dbReference type="AlphaFoldDB" id="A0A7K1S637"/>
<comment type="caution">
    <text evidence="2">The sequence shown here is derived from an EMBL/GenBank/DDBJ whole genome shotgun (WGS) entry which is preliminary data.</text>
</comment>
<accession>A0A7K1S637</accession>
<proteinExistence type="predicted"/>
<dbReference type="Proteomes" id="UP000436006">
    <property type="component" value="Unassembled WGS sequence"/>
</dbReference>